<name>A0ACC2IEG8_9PLEO</name>
<proteinExistence type="predicted"/>
<organism evidence="1 2">
    <name type="scientific">Boeremia exigua</name>
    <dbReference type="NCBI Taxonomy" id="749465"/>
    <lineage>
        <taxon>Eukaryota</taxon>
        <taxon>Fungi</taxon>
        <taxon>Dikarya</taxon>
        <taxon>Ascomycota</taxon>
        <taxon>Pezizomycotina</taxon>
        <taxon>Dothideomycetes</taxon>
        <taxon>Pleosporomycetidae</taxon>
        <taxon>Pleosporales</taxon>
        <taxon>Pleosporineae</taxon>
        <taxon>Didymellaceae</taxon>
        <taxon>Boeremia</taxon>
    </lineage>
</organism>
<accession>A0ACC2IEG8</accession>
<keyword evidence="2" id="KW-1185">Reference proteome</keyword>
<evidence type="ECO:0000313" key="1">
    <source>
        <dbReference type="EMBL" id="KAJ8113596.1"/>
    </source>
</evidence>
<gene>
    <name evidence="1" type="ORF">OPT61_g4319</name>
</gene>
<comment type="caution">
    <text evidence="1">The sequence shown here is derived from an EMBL/GenBank/DDBJ whole genome shotgun (WGS) entry which is preliminary data.</text>
</comment>
<dbReference type="EMBL" id="JAPHNI010000243">
    <property type="protein sequence ID" value="KAJ8113596.1"/>
    <property type="molecule type" value="Genomic_DNA"/>
</dbReference>
<protein>
    <submittedName>
        <fullName evidence="1">Uncharacterized protein</fullName>
    </submittedName>
</protein>
<evidence type="ECO:0000313" key="2">
    <source>
        <dbReference type="Proteomes" id="UP001153331"/>
    </source>
</evidence>
<dbReference type="Proteomes" id="UP001153331">
    <property type="component" value="Unassembled WGS sequence"/>
</dbReference>
<reference evidence="1" key="1">
    <citation type="submission" date="2022-11" db="EMBL/GenBank/DDBJ databases">
        <title>Genome Sequence of Boeremia exigua.</title>
        <authorList>
            <person name="Buettner E."/>
        </authorList>
    </citation>
    <scope>NUCLEOTIDE SEQUENCE</scope>
    <source>
        <strain evidence="1">CU02</strain>
    </source>
</reference>
<sequence length="304" mass="31458">MAQDMVAKAEQMLQKIRDYNAATLQQAAAGPQHLCYRQAGDNSHLLLQVTVAVGQAKGGAALLAAAARAGYGAILGVLTANLQVSYSVSISQVAVGEQFSKGYQDEIGEVDEAEVDEDGEDVIELQNARTTRALDQSVPAAQRDVALLLRAGQEAGSATGDLDRQHESGNLQGDAAGARVRKHAQQQGAAVAGSGGQVSSCHHVERLAAKAGTAEESPAAAVSDRAAYRNAPASERRRAGNKHAASVRNIHLSKHCLAEYAVLRVVVRAWQGAGDGADDVSTTAAAAARQGREGSGVLPQQAAV</sequence>